<dbReference type="PANTHER" id="PTHR46580">
    <property type="entry name" value="SENSOR KINASE-RELATED"/>
    <property type="match status" value="1"/>
</dbReference>
<dbReference type="Gene3D" id="2.130.10.130">
    <property type="entry name" value="Integrin alpha, N-terminal"/>
    <property type="match status" value="1"/>
</dbReference>
<keyword evidence="1" id="KW-0732">Signal</keyword>
<accession>A0ABW2ZLK0</accession>
<keyword evidence="3" id="KW-1185">Reference proteome</keyword>
<protein>
    <submittedName>
        <fullName evidence="2">FG-GAP repeat domain-containing protein</fullName>
    </submittedName>
</protein>
<proteinExistence type="predicted"/>
<name>A0ABW2ZLK0_9SPHI</name>
<dbReference type="InterPro" id="IPR013517">
    <property type="entry name" value="FG-GAP"/>
</dbReference>
<comment type="caution">
    <text evidence="2">The sequence shown here is derived from an EMBL/GenBank/DDBJ whole genome shotgun (WGS) entry which is preliminary data.</text>
</comment>
<evidence type="ECO:0000256" key="1">
    <source>
        <dbReference type="ARBA" id="ARBA00022729"/>
    </source>
</evidence>
<dbReference type="InterPro" id="IPR028994">
    <property type="entry name" value="Integrin_alpha_N"/>
</dbReference>
<sequence>MKLKRTFVFTSLILSGVALLSLSTILEGCKSKTNAPYKLTGNVIADGEHLVKIHCTKCHSLVPAEALTKDVWRMHTMPSMAHYFGIGTYGQSFYKQTGKETADTTLMTIVEWQAMVDYYQKIAPDTLTPAKKPSPLLNDWAGFTLKRSAATNDIAFTTMVAANPSTGNIYTSELVSNTLTEWDSQLKVKTVTSLPSAAVHANFIKDANGADKAMLSCIGRIDPVDFASGKIYSANLTGKLSTDEVAIDLPRPVQTLSADFDKDGKNELIVLGQGFTKGGVYMVKLGANGKAEKQFTVTDRPGAVQAVAQDFNKDGYPDLMVLFGIADEGLSLFLNDKKGGFKSRELLHFPPVNGSTSFQLEDIDHDGNPDLIYTCGYNFRDSRILKPYHGLYIYKNTGDFNFKQSWFYPINGATKAIAADFDKDGDLDIATIAFFADMKNNPAEEFIYFEQTKAMEFKAHAVPVSKYGRWMNMDVSDINKDGKPDIILGNYASGFLFQPNFSPNWDEHQPFIVLQNGINK</sequence>
<evidence type="ECO:0000313" key="2">
    <source>
        <dbReference type="EMBL" id="MFD0767037.1"/>
    </source>
</evidence>
<evidence type="ECO:0000313" key="3">
    <source>
        <dbReference type="Proteomes" id="UP001597073"/>
    </source>
</evidence>
<dbReference type="Pfam" id="PF13517">
    <property type="entry name" value="FG-GAP_3"/>
    <property type="match status" value="2"/>
</dbReference>
<organism evidence="2 3">
    <name type="scientific">Mucilaginibacter lutimaris</name>
    <dbReference type="NCBI Taxonomy" id="931629"/>
    <lineage>
        <taxon>Bacteria</taxon>
        <taxon>Pseudomonadati</taxon>
        <taxon>Bacteroidota</taxon>
        <taxon>Sphingobacteriia</taxon>
        <taxon>Sphingobacteriales</taxon>
        <taxon>Sphingobacteriaceae</taxon>
        <taxon>Mucilaginibacter</taxon>
    </lineage>
</organism>
<gene>
    <name evidence="2" type="ORF">ACFQZI_19425</name>
</gene>
<dbReference type="SUPFAM" id="SSF69318">
    <property type="entry name" value="Integrin alpha N-terminal domain"/>
    <property type="match status" value="1"/>
</dbReference>
<dbReference type="RefSeq" id="WP_377145472.1">
    <property type="nucleotide sequence ID" value="NZ_JBHTIA010000013.1"/>
</dbReference>
<reference evidence="3" key="1">
    <citation type="journal article" date="2019" name="Int. J. Syst. Evol. Microbiol.">
        <title>The Global Catalogue of Microorganisms (GCM) 10K type strain sequencing project: providing services to taxonomists for standard genome sequencing and annotation.</title>
        <authorList>
            <consortium name="The Broad Institute Genomics Platform"/>
            <consortium name="The Broad Institute Genome Sequencing Center for Infectious Disease"/>
            <person name="Wu L."/>
            <person name="Ma J."/>
        </authorList>
    </citation>
    <scope>NUCLEOTIDE SEQUENCE [LARGE SCALE GENOMIC DNA]</scope>
    <source>
        <strain evidence="3">CCUG 60742</strain>
    </source>
</reference>
<dbReference type="EMBL" id="JBHTIA010000013">
    <property type="protein sequence ID" value="MFD0767037.1"/>
    <property type="molecule type" value="Genomic_DNA"/>
</dbReference>
<dbReference type="Proteomes" id="UP001597073">
    <property type="component" value="Unassembled WGS sequence"/>
</dbReference>